<evidence type="ECO:0000256" key="5">
    <source>
        <dbReference type="ARBA" id="ARBA00022734"/>
    </source>
</evidence>
<evidence type="ECO:0000256" key="1">
    <source>
        <dbReference type="ARBA" id="ARBA00004167"/>
    </source>
</evidence>
<evidence type="ECO:0000256" key="3">
    <source>
        <dbReference type="ARBA" id="ARBA00020552"/>
    </source>
</evidence>
<evidence type="ECO:0000313" key="9">
    <source>
        <dbReference type="Proteomes" id="UP000244335"/>
    </source>
</evidence>
<protein>
    <recommendedName>
        <fullName evidence="3">Lectin-like protein BA14k</fullName>
    </recommendedName>
</protein>
<dbReference type="RefSeq" id="WP_116492927.1">
    <property type="nucleotide sequence ID" value="NZ_QDFR01000002.1"/>
</dbReference>
<proteinExistence type="inferred from homology"/>
<comment type="function">
    <text evidence="6">Has immunoglobulin-binding and hemagglutination properties, and can bind to mannose. Essential for virulence. May be involved in LPS biosynthesis or polysaccharide transport.</text>
</comment>
<comment type="caution">
    <text evidence="8">The sequence shown here is derived from an EMBL/GenBank/DDBJ whole genome shotgun (WGS) entry which is preliminary data.</text>
</comment>
<comment type="subcellular location">
    <subcellularLocation>
        <location evidence="1">Membrane</location>
        <topology evidence="1">Single-pass membrane protein</topology>
    </subcellularLocation>
</comment>
<evidence type="ECO:0000313" key="8">
    <source>
        <dbReference type="EMBL" id="PVE55238.1"/>
    </source>
</evidence>
<keyword evidence="4" id="KW-0472">Membrane</keyword>
<name>A0AA92C4C8_RHIRH</name>
<comment type="similarity">
    <text evidence="2">Belongs to the BA14k family.</text>
</comment>
<gene>
    <name evidence="8" type="ORF">DC430_08480</name>
</gene>
<dbReference type="AlphaFoldDB" id="A0AA92C4C8"/>
<dbReference type="Pfam" id="PF07886">
    <property type="entry name" value="BA14K"/>
    <property type="match status" value="1"/>
</dbReference>
<accession>A0AA92C4C8</accession>
<dbReference type="InterPro" id="IPR012413">
    <property type="entry name" value="BA14K"/>
</dbReference>
<dbReference type="EMBL" id="QDFR01000002">
    <property type="protein sequence ID" value="PVE55238.1"/>
    <property type="molecule type" value="Genomic_DNA"/>
</dbReference>
<keyword evidence="4" id="KW-1003">Cell membrane</keyword>
<reference evidence="8 9" key="1">
    <citation type="submission" date="2018-04" db="EMBL/GenBank/DDBJ databases">
        <authorList>
            <person name="Hagen T."/>
        </authorList>
    </citation>
    <scope>NUCLEOTIDE SEQUENCE [LARGE SCALE GENOMIC DNA]</scope>
    <source>
        <strain evidence="8 9">TPD7009</strain>
    </source>
</reference>
<sequence length="104" mass="10799">MSRSGKAKSVVFLAAAFMCAASGPSFALSVINPAYINEASAEEATNASVSAFSNGGATKGSGDLLLSAEEVQHIRWCATRYPSYHASDNTFANASGARTECRSK</sequence>
<dbReference type="Proteomes" id="UP000244335">
    <property type="component" value="Unassembled WGS sequence"/>
</dbReference>
<dbReference type="GO" id="GO:0016020">
    <property type="term" value="C:membrane"/>
    <property type="evidence" value="ECO:0007669"/>
    <property type="project" value="UniProtKB-SubCell"/>
</dbReference>
<keyword evidence="5" id="KW-0430">Lectin</keyword>
<evidence type="ECO:0000256" key="7">
    <source>
        <dbReference type="SAM" id="SignalP"/>
    </source>
</evidence>
<keyword evidence="7" id="KW-0732">Signal</keyword>
<organism evidence="8 9">
    <name type="scientific">Rhizobium rhizogenes</name>
    <name type="common">Agrobacterium rhizogenes</name>
    <dbReference type="NCBI Taxonomy" id="359"/>
    <lineage>
        <taxon>Bacteria</taxon>
        <taxon>Pseudomonadati</taxon>
        <taxon>Pseudomonadota</taxon>
        <taxon>Alphaproteobacteria</taxon>
        <taxon>Hyphomicrobiales</taxon>
        <taxon>Rhizobiaceae</taxon>
        <taxon>Rhizobium/Agrobacterium group</taxon>
        <taxon>Rhizobium</taxon>
    </lineage>
</organism>
<feature type="signal peptide" evidence="7">
    <location>
        <begin position="1"/>
        <end position="27"/>
    </location>
</feature>
<evidence type="ECO:0000256" key="2">
    <source>
        <dbReference type="ARBA" id="ARBA00010270"/>
    </source>
</evidence>
<evidence type="ECO:0000256" key="6">
    <source>
        <dbReference type="ARBA" id="ARBA00025321"/>
    </source>
</evidence>
<dbReference type="GO" id="GO:0030246">
    <property type="term" value="F:carbohydrate binding"/>
    <property type="evidence" value="ECO:0007669"/>
    <property type="project" value="UniProtKB-KW"/>
</dbReference>
<feature type="chain" id="PRO_5041740054" description="Lectin-like protein BA14k" evidence="7">
    <location>
        <begin position="28"/>
        <end position="104"/>
    </location>
</feature>
<evidence type="ECO:0000256" key="4">
    <source>
        <dbReference type="ARBA" id="ARBA00022475"/>
    </source>
</evidence>